<evidence type="ECO:0000313" key="1">
    <source>
        <dbReference type="EMBL" id="SPO61463.1"/>
    </source>
</evidence>
<protein>
    <submittedName>
        <fullName evidence="1">Uncharacterized protein</fullName>
    </submittedName>
</protein>
<name>A0AAQ1P7Y2_9PSED</name>
<proteinExistence type="predicted"/>
<reference evidence="1 2" key="1">
    <citation type="submission" date="2018-02" db="EMBL/GenBank/DDBJ databases">
        <authorList>
            <person name="Dubost A."/>
        </authorList>
    </citation>
    <scope>NUCLEOTIDE SEQUENCE [LARGE SCALE GENOMIC DNA]</scope>
    <source>
        <strain evidence="2">JV551A3</strain>
    </source>
</reference>
<sequence length="55" mass="6261">MLRKSLDSDVRNGQADRSYRPDDGWHKSICLRHIGVGLQNLMDFHGAVKGFFVLC</sequence>
<accession>A0AAQ1P7Y2</accession>
<dbReference type="Proteomes" id="UP000294335">
    <property type="component" value="Unassembled WGS sequence"/>
</dbReference>
<organism evidence="1 2">
    <name type="scientific">Pseudomonas inefficax</name>
    <dbReference type="NCBI Taxonomy" id="2078786"/>
    <lineage>
        <taxon>Bacteria</taxon>
        <taxon>Pseudomonadati</taxon>
        <taxon>Pseudomonadota</taxon>
        <taxon>Gammaproteobacteria</taxon>
        <taxon>Pseudomonadales</taxon>
        <taxon>Pseudomonadaceae</taxon>
        <taxon>Pseudomonas</taxon>
    </lineage>
</organism>
<dbReference type="AlphaFoldDB" id="A0AAQ1P7Y2"/>
<evidence type="ECO:0000313" key="2">
    <source>
        <dbReference type="Proteomes" id="UP000294335"/>
    </source>
</evidence>
<keyword evidence="2" id="KW-1185">Reference proteome</keyword>
<comment type="caution">
    <text evidence="1">The sequence shown here is derived from an EMBL/GenBank/DDBJ whole genome shotgun (WGS) entry which is preliminary data.</text>
</comment>
<dbReference type="EMBL" id="OPYN01000137">
    <property type="protein sequence ID" value="SPO61463.1"/>
    <property type="molecule type" value="Genomic_DNA"/>
</dbReference>
<gene>
    <name evidence="1" type="ORF">JV551A3_V1_1370070</name>
</gene>